<evidence type="ECO:0000313" key="1">
    <source>
        <dbReference type="EMBL" id="MEK7954213.1"/>
    </source>
</evidence>
<evidence type="ECO:0000313" key="2">
    <source>
        <dbReference type="Proteomes" id="UP001371305"/>
    </source>
</evidence>
<dbReference type="RefSeq" id="WP_341407981.1">
    <property type="nucleotide sequence ID" value="NZ_JBBUKT010000017.1"/>
</dbReference>
<dbReference type="EMBL" id="JBBUKT010000017">
    <property type="protein sequence ID" value="MEK7954213.1"/>
    <property type="molecule type" value="Genomic_DNA"/>
</dbReference>
<sequence length="78" mass="8992">MELWFHFVPVAADLSDLLEHHARLEEDLDLYARISRNGRACAARRLRVEDELVHVTKRLSKALGLPLDTVEKDVRCDP</sequence>
<organism evidence="1 2">
    <name type="scientific">Luteolibacter soli</name>
    <dbReference type="NCBI Taxonomy" id="3135280"/>
    <lineage>
        <taxon>Bacteria</taxon>
        <taxon>Pseudomonadati</taxon>
        <taxon>Verrucomicrobiota</taxon>
        <taxon>Verrucomicrobiia</taxon>
        <taxon>Verrucomicrobiales</taxon>
        <taxon>Verrucomicrobiaceae</taxon>
        <taxon>Luteolibacter</taxon>
    </lineage>
</organism>
<accession>A0ABU9B354</accession>
<keyword evidence="2" id="KW-1185">Reference proteome</keyword>
<proteinExistence type="predicted"/>
<reference evidence="1 2" key="1">
    <citation type="submission" date="2024-04" db="EMBL/GenBank/DDBJ databases">
        <title>Luteolibacter sp. isolated from soil.</title>
        <authorList>
            <person name="An J."/>
        </authorList>
    </citation>
    <scope>NUCLEOTIDE SEQUENCE [LARGE SCALE GENOMIC DNA]</scope>
    <source>
        <strain evidence="1 2">Y139</strain>
    </source>
</reference>
<name>A0ABU9B354_9BACT</name>
<protein>
    <submittedName>
        <fullName evidence="1">Uncharacterized protein</fullName>
    </submittedName>
</protein>
<dbReference type="Proteomes" id="UP001371305">
    <property type="component" value="Unassembled WGS sequence"/>
</dbReference>
<gene>
    <name evidence="1" type="ORF">WKV53_27090</name>
</gene>
<comment type="caution">
    <text evidence="1">The sequence shown here is derived from an EMBL/GenBank/DDBJ whole genome shotgun (WGS) entry which is preliminary data.</text>
</comment>